<accession>A0AAV8ZA23</accession>
<protein>
    <recommendedName>
        <fullName evidence="3">C2 NT-type domain-containing protein</fullName>
    </recommendedName>
</protein>
<feature type="region of interest" description="Disordered" evidence="2">
    <location>
        <begin position="130"/>
        <end position="151"/>
    </location>
</feature>
<proteinExistence type="inferred from homology"/>
<dbReference type="InterPro" id="IPR019448">
    <property type="entry name" value="NT-C2"/>
</dbReference>
<comment type="caution">
    <text evidence="4">The sequence shown here is derived from an EMBL/GenBank/DDBJ whole genome shotgun (WGS) entry which is preliminary data.</text>
</comment>
<dbReference type="Pfam" id="PF10358">
    <property type="entry name" value="NT-C2"/>
    <property type="match status" value="1"/>
</dbReference>
<dbReference type="PROSITE" id="PS51840">
    <property type="entry name" value="C2_NT"/>
    <property type="match status" value="1"/>
</dbReference>
<name>A0AAV8ZA23_9CUCU</name>
<dbReference type="PANTHER" id="PTHR21456:SF1">
    <property type="entry name" value="C2 NT-TYPE DOMAIN-CONTAINING PROTEIN"/>
    <property type="match status" value="1"/>
</dbReference>
<sequence>MSSLKVLVVPMRAWRFALQEVRDHKVHWGATFTFPCKMMANASTGVMERCVLRISIRKESKGGRSFNKLGFVDLNLAEYAGAGLTHKKALLEGYDARHRQDNSMLKFKIELNMISGDILFKAPSPSLKHKQVSADDASNEQRSDEFSSGSLAGSIASGSSGFGSLPKKRPALLSSDLVIGQTLTENNVPITIAADYNDAQASSVVAGATDHYAVEPQDAAAIAQPCEPGHSRNSSNTSQLSKASGYSSIHSHTHSRQSSSGDSGHIR</sequence>
<dbReference type="EMBL" id="JAPWTK010000008">
    <property type="protein sequence ID" value="KAJ8960423.1"/>
    <property type="molecule type" value="Genomic_DNA"/>
</dbReference>
<evidence type="ECO:0000256" key="2">
    <source>
        <dbReference type="SAM" id="MobiDB-lite"/>
    </source>
</evidence>
<feature type="compositionally biased region" description="Polar residues" evidence="2">
    <location>
        <begin position="231"/>
        <end position="267"/>
    </location>
</feature>
<evidence type="ECO:0000259" key="3">
    <source>
        <dbReference type="PROSITE" id="PS51840"/>
    </source>
</evidence>
<organism evidence="4 5">
    <name type="scientific">Aromia moschata</name>
    <dbReference type="NCBI Taxonomy" id="1265417"/>
    <lineage>
        <taxon>Eukaryota</taxon>
        <taxon>Metazoa</taxon>
        <taxon>Ecdysozoa</taxon>
        <taxon>Arthropoda</taxon>
        <taxon>Hexapoda</taxon>
        <taxon>Insecta</taxon>
        <taxon>Pterygota</taxon>
        <taxon>Neoptera</taxon>
        <taxon>Endopterygota</taxon>
        <taxon>Coleoptera</taxon>
        <taxon>Polyphaga</taxon>
        <taxon>Cucujiformia</taxon>
        <taxon>Chrysomeloidea</taxon>
        <taxon>Cerambycidae</taxon>
        <taxon>Cerambycinae</taxon>
        <taxon>Callichromatini</taxon>
        <taxon>Aromia</taxon>
    </lineage>
</organism>
<feature type="region of interest" description="Disordered" evidence="2">
    <location>
        <begin position="224"/>
        <end position="267"/>
    </location>
</feature>
<evidence type="ECO:0000313" key="5">
    <source>
        <dbReference type="Proteomes" id="UP001162162"/>
    </source>
</evidence>
<comment type="similarity">
    <text evidence="1">Belongs to the EEIG family.</text>
</comment>
<reference evidence="4" key="1">
    <citation type="journal article" date="2023" name="Insect Mol. Biol.">
        <title>Genome sequencing provides insights into the evolution of gene families encoding plant cell wall-degrading enzymes in longhorned beetles.</title>
        <authorList>
            <person name="Shin N.R."/>
            <person name="Okamura Y."/>
            <person name="Kirsch R."/>
            <person name="Pauchet Y."/>
        </authorList>
    </citation>
    <scope>NUCLEOTIDE SEQUENCE</scope>
    <source>
        <strain evidence="4">AMC_N1</strain>
    </source>
</reference>
<evidence type="ECO:0000313" key="4">
    <source>
        <dbReference type="EMBL" id="KAJ8960423.1"/>
    </source>
</evidence>
<feature type="domain" description="C2 NT-type" evidence="3">
    <location>
        <begin position="1"/>
        <end position="113"/>
    </location>
</feature>
<dbReference type="InterPro" id="IPR039931">
    <property type="entry name" value="EEIG1/2-like"/>
</dbReference>
<keyword evidence="5" id="KW-1185">Reference proteome</keyword>
<dbReference type="PANTHER" id="PTHR21456">
    <property type="entry name" value="FAMILY WITH SEQUENCE SIMILARITY 102"/>
    <property type="match status" value="1"/>
</dbReference>
<dbReference type="AlphaFoldDB" id="A0AAV8ZA23"/>
<evidence type="ECO:0000256" key="1">
    <source>
        <dbReference type="ARBA" id="ARBA00034780"/>
    </source>
</evidence>
<dbReference type="Proteomes" id="UP001162162">
    <property type="component" value="Unassembled WGS sequence"/>
</dbReference>
<gene>
    <name evidence="4" type="ORF">NQ318_013705</name>
</gene>